<dbReference type="PRINTS" id="PR00038">
    <property type="entry name" value="HTHLUXR"/>
</dbReference>
<dbReference type="InterPro" id="IPR016032">
    <property type="entry name" value="Sig_transdc_resp-reg_C-effctor"/>
</dbReference>
<proteinExistence type="predicted"/>
<evidence type="ECO:0000259" key="4">
    <source>
        <dbReference type="PROSITE" id="PS50043"/>
    </source>
</evidence>
<organism evidence="5 6">
    <name type="scientific">Nonomuraea soli</name>
    <dbReference type="NCBI Taxonomy" id="1032476"/>
    <lineage>
        <taxon>Bacteria</taxon>
        <taxon>Bacillati</taxon>
        <taxon>Actinomycetota</taxon>
        <taxon>Actinomycetes</taxon>
        <taxon>Streptosporangiales</taxon>
        <taxon>Streptosporangiaceae</taxon>
        <taxon>Nonomuraea</taxon>
    </lineage>
</organism>
<feature type="compositionally biased region" description="Gly residues" evidence="3">
    <location>
        <begin position="907"/>
        <end position="916"/>
    </location>
</feature>
<evidence type="ECO:0000313" key="5">
    <source>
        <dbReference type="EMBL" id="MBA2894808.1"/>
    </source>
</evidence>
<comment type="caution">
    <text evidence="5">The sequence shown here is derived from an EMBL/GenBank/DDBJ whole genome shotgun (WGS) entry which is preliminary data.</text>
</comment>
<sequence>MSVHTVSPRFVGRVKELAALERALADARAGAAATVLVGGEAGVGKTRLIKEFTRRAAPARVLVGGCLELGTEGLPYAPFTAVVRSLVRELGRDAVAALVPGGDTGGLARLLPEFGEPDSGGAEARARLFEQVLGVLERLADREPVVLIIEDAHWADRSTRDLLSFLVRYQRSDVPLLIVVTYRSDELHRTHPLRPLLAELGRVAWVRRVELHRLSRREVVEQATGILERRPSAADLELIYTRSEGNPLFVEALISEAGEGEAIPESLRDLLLASVQRLPEETQELLRVACAGGARIEHDLFSAVAGLDDTTFSGALRPAVAGNVLVVDGEEYAFRHALIREALHEDLLPGERSRLHTRFAEALEADLTILPAPRGAIELAHHWHAAHNSTWALISAWRAAAVARTAVAYDEQLGMLSRVLELWDQVPDAAERIGADQIDVLQQAVIVARIVGENDRGIAFATEALSLDPDPERAARLLMYRGMLRYSHGRNGATEDMRRAAALVPPDGSLSLRAQVHHNLASALNSRDVWQEKVAVAREALELARKAGDKRTEAHALATLTWSTAFYTDVERHLDGFQQASELAAEAGAFYAMMRSAISESDVLEGAGRHEQAAKVARRNMSAAEAHGLARATGTFLAMNLAEPLVSLGRWDEALEVIEHALDLMPPALTRSSLQGWIGDIALARGDITQAEAQVKASTRALSNGSFRDQIVLPHARREVALLTAQGRADLARTRAAWALRELAPEDSPRYAWPLLVAVARIGGDLPPEAREVARRMPVDGDLQEALRLTFVAITGERGAGSGVGSGVWGVVPDGPAGGASEAPRNPEGAGLFRWRVLGDEPSAFEPTARGTRGLPGTAGGSGTAGLPGTASGSGAAGFPGATGGSGTAGGSGTGGAGALGIPGATGSAGGPGAPGVAGEADGSPIGLADWDAAAEAWKALGQPYGEARCRVGGAHVAVGEGARQEATERLSRARELAERLGAAPLLAEIDTLARRARLAVGGQEQAMASAHDPRAGLTARELEVLQLLTTGRSNREIGAELFISVKTVSVHVSNILAKLGAASRGEAAATAHRLGLFDESDAR</sequence>
<dbReference type="Pfam" id="PF13191">
    <property type="entry name" value="AAA_16"/>
    <property type="match status" value="1"/>
</dbReference>
<dbReference type="AlphaFoldDB" id="A0A7W0CP77"/>
<feature type="compositionally biased region" description="Gly residues" evidence="3">
    <location>
        <begin position="857"/>
        <end position="866"/>
    </location>
</feature>
<dbReference type="EMBL" id="JACDUR010000006">
    <property type="protein sequence ID" value="MBA2894808.1"/>
    <property type="molecule type" value="Genomic_DNA"/>
</dbReference>
<evidence type="ECO:0000313" key="6">
    <source>
        <dbReference type="Proteomes" id="UP000530928"/>
    </source>
</evidence>
<dbReference type="InterPro" id="IPR036388">
    <property type="entry name" value="WH-like_DNA-bd_sf"/>
</dbReference>
<reference evidence="5 6" key="1">
    <citation type="submission" date="2020-07" db="EMBL/GenBank/DDBJ databases">
        <title>Genomic Encyclopedia of Type Strains, Phase IV (KMG-IV): sequencing the most valuable type-strain genomes for metagenomic binning, comparative biology and taxonomic classification.</title>
        <authorList>
            <person name="Goeker M."/>
        </authorList>
    </citation>
    <scope>NUCLEOTIDE SEQUENCE [LARGE SCALE GENOMIC DNA]</scope>
    <source>
        <strain evidence="5 6">DSM 45533</strain>
    </source>
</reference>
<dbReference type="InterPro" id="IPR041664">
    <property type="entry name" value="AAA_16"/>
</dbReference>
<dbReference type="InterPro" id="IPR011990">
    <property type="entry name" value="TPR-like_helical_dom_sf"/>
</dbReference>
<dbReference type="PANTHER" id="PTHR16305:SF35">
    <property type="entry name" value="TRANSCRIPTIONAL ACTIVATOR DOMAIN"/>
    <property type="match status" value="1"/>
</dbReference>
<feature type="region of interest" description="Disordered" evidence="3">
    <location>
        <begin position="903"/>
        <end position="923"/>
    </location>
</feature>
<dbReference type="GO" id="GO:0005524">
    <property type="term" value="F:ATP binding"/>
    <property type="evidence" value="ECO:0007669"/>
    <property type="project" value="UniProtKB-KW"/>
</dbReference>
<keyword evidence="2" id="KW-0067">ATP-binding</keyword>
<dbReference type="Gene3D" id="1.10.10.10">
    <property type="entry name" value="Winged helix-like DNA-binding domain superfamily/Winged helix DNA-binding domain"/>
    <property type="match status" value="1"/>
</dbReference>
<dbReference type="SUPFAM" id="SSF46894">
    <property type="entry name" value="C-terminal effector domain of the bipartite response regulators"/>
    <property type="match status" value="1"/>
</dbReference>
<dbReference type="GO" id="GO:0003677">
    <property type="term" value="F:DNA binding"/>
    <property type="evidence" value="ECO:0007669"/>
    <property type="project" value="InterPro"/>
</dbReference>
<dbReference type="PROSITE" id="PS00622">
    <property type="entry name" value="HTH_LUXR_1"/>
    <property type="match status" value="1"/>
</dbReference>
<keyword evidence="1" id="KW-0547">Nucleotide-binding</keyword>
<accession>A0A7W0CP77</accession>
<dbReference type="CDD" id="cd06170">
    <property type="entry name" value="LuxR_C_like"/>
    <property type="match status" value="1"/>
</dbReference>
<dbReference type="SMART" id="SM00421">
    <property type="entry name" value="HTH_LUXR"/>
    <property type="match status" value="1"/>
</dbReference>
<dbReference type="Gene3D" id="1.25.40.10">
    <property type="entry name" value="Tetratricopeptide repeat domain"/>
    <property type="match status" value="1"/>
</dbReference>
<evidence type="ECO:0000256" key="1">
    <source>
        <dbReference type="ARBA" id="ARBA00022741"/>
    </source>
</evidence>
<dbReference type="GO" id="GO:0006355">
    <property type="term" value="P:regulation of DNA-templated transcription"/>
    <property type="evidence" value="ECO:0007669"/>
    <property type="project" value="InterPro"/>
</dbReference>
<gene>
    <name evidence="5" type="ORF">HNR30_006180</name>
</gene>
<dbReference type="InterPro" id="IPR027417">
    <property type="entry name" value="P-loop_NTPase"/>
</dbReference>
<dbReference type="Gene3D" id="3.40.50.300">
    <property type="entry name" value="P-loop containing nucleotide triphosphate hydrolases"/>
    <property type="match status" value="1"/>
</dbReference>
<dbReference type="Pfam" id="PF00196">
    <property type="entry name" value="GerE"/>
    <property type="match status" value="1"/>
</dbReference>
<dbReference type="SUPFAM" id="SSF52540">
    <property type="entry name" value="P-loop containing nucleoside triphosphate hydrolases"/>
    <property type="match status" value="1"/>
</dbReference>
<evidence type="ECO:0000256" key="3">
    <source>
        <dbReference type="SAM" id="MobiDB-lite"/>
    </source>
</evidence>
<dbReference type="GO" id="GO:0005737">
    <property type="term" value="C:cytoplasm"/>
    <property type="evidence" value="ECO:0007669"/>
    <property type="project" value="TreeGrafter"/>
</dbReference>
<feature type="domain" description="HTH luxR-type" evidence="4">
    <location>
        <begin position="1011"/>
        <end position="1076"/>
    </location>
</feature>
<dbReference type="SUPFAM" id="SSF48452">
    <property type="entry name" value="TPR-like"/>
    <property type="match status" value="1"/>
</dbReference>
<feature type="compositionally biased region" description="Low complexity" evidence="3">
    <location>
        <begin position="847"/>
        <end position="856"/>
    </location>
</feature>
<keyword evidence="6" id="KW-1185">Reference proteome</keyword>
<dbReference type="PANTHER" id="PTHR16305">
    <property type="entry name" value="TESTICULAR SOLUBLE ADENYLYL CYCLASE"/>
    <property type="match status" value="1"/>
</dbReference>
<feature type="region of interest" description="Disordered" evidence="3">
    <location>
        <begin position="843"/>
        <end position="879"/>
    </location>
</feature>
<protein>
    <submittedName>
        <fullName evidence="5">ATP/maltotriose-dependent transcriptional regulator MalT</fullName>
    </submittedName>
</protein>
<dbReference type="RefSeq" id="WP_312894747.1">
    <property type="nucleotide sequence ID" value="NZ_BAABAM010000004.1"/>
</dbReference>
<dbReference type="PROSITE" id="PS50043">
    <property type="entry name" value="HTH_LUXR_2"/>
    <property type="match status" value="1"/>
</dbReference>
<dbReference type="InterPro" id="IPR000792">
    <property type="entry name" value="Tscrpt_reg_LuxR_C"/>
</dbReference>
<dbReference type="GO" id="GO:0004016">
    <property type="term" value="F:adenylate cyclase activity"/>
    <property type="evidence" value="ECO:0007669"/>
    <property type="project" value="TreeGrafter"/>
</dbReference>
<evidence type="ECO:0000256" key="2">
    <source>
        <dbReference type="ARBA" id="ARBA00022840"/>
    </source>
</evidence>
<name>A0A7W0CP77_9ACTN</name>
<dbReference type="Proteomes" id="UP000530928">
    <property type="component" value="Unassembled WGS sequence"/>
</dbReference>